<name>A0A285LGT2_9NOCA</name>
<dbReference type="AlphaFoldDB" id="A0A285LGT2"/>
<gene>
    <name evidence="1" type="ORF">SAMN04244553_3605</name>
</gene>
<dbReference type="Proteomes" id="UP000219565">
    <property type="component" value="Unassembled WGS sequence"/>
</dbReference>
<proteinExistence type="predicted"/>
<reference evidence="2" key="1">
    <citation type="submission" date="2017-09" db="EMBL/GenBank/DDBJ databases">
        <authorList>
            <person name="Varghese N."/>
            <person name="Submissions S."/>
        </authorList>
    </citation>
    <scope>NUCLEOTIDE SEQUENCE [LARGE SCALE GENOMIC DNA]</scope>
    <source>
        <strain evidence="2">DSM 45537</strain>
    </source>
</reference>
<sequence>MRMRVVELPMTHLGEATNSPYLLVFDRCQPGEISTSQWQEQDIAGITGARGVLVFDYEVDIE</sequence>
<organism evidence="1 2">
    <name type="scientific">Nocardia amikacinitolerans</name>
    <dbReference type="NCBI Taxonomy" id="756689"/>
    <lineage>
        <taxon>Bacteria</taxon>
        <taxon>Bacillati</taxon>
        <taxon>Actinomycetota</taxon>
        <taxon>Actinomycetes</taxon>
        <taxon>Mycobacteriales</taxon>
        <taxon>Nocardiaceae</taxon>
        <taxon>Nocardia</taxon>
    </lineage>
</organism>
<accession>A0A285LGT2</accession>
<evidence type="ECO:0000313" key="2">
    <source>
        <dbReference type="Proteomes" id="UP000219565"/>
    </source>
</evidence>
<dbReference type="EMBL" id="OBEG01000003">
    <property type="protein sequence ID" value="SNY84178.1"/>
    <property type="molecule type" value="Genomic_DNA"/>
</dbReference>
<evidence type="ECO:0000313" key="1">
    <source>
        <dbReference type="EMBL" id="SNY84178.1"/>
    </source>
</evidence>
<protein>
    <submittedName>
        <fullName evidence="1">Uncharacterized protein</fullName>
    </submittedName>
</protein>
<keyword evidence="2" id="KW-1185">Reference proteome</keyword>